<dbReference type="Pfam" id="PF05201">
    <property type="entry name" value="GlutR_N"/>
    <property type="match status" value="1"/>
</dbReference>
<evidence type="ECO:0000259" key="5">
    <source>
        <dbReference type="Pfam" id="PF05201"/>
    </source>
</evidence>
<keyword evidence="2" id="KW-0560">Oxidoreductase</keyword>
<dbReference type="InterPro" id="IPR015896">
    <property type="entry name" value="4pyrrol_synth_GluRdtase_dimer"/>
</dbReference>
<evidence type="ECO:0000256" key="3">
    <source>
        <dbReference type="ARBA" id="ARBA00023244"/>
    </source>
</evidence>
<organism evidence="6 7">
    <name type="scientific">Polarella glacialis</name>
    <name type="common">Dinoflagellate</name>
    <dbReference type="NCBI Taxonomy" id="89957"/>
    <lineage>
        <taxon>Eukaryota</taxon>
        <taxon>Sar</taxon>
        <taxon>Alveolata</taxon>
        <taxon>Dinophyceae</taxon>
        <taxon>Suessiales</taxon>
        <taxon>Suessiaceae</taxon>
        <taxon>Polarella</taxon>
    </lineage>
</organism>
<accession>A0A813IM99</accession>
<dbReference type="Pfam" id="PF00745">
    <property type="entry name" value="GlutR_dimer"/>
    <property type="match status" value="1"/>
</dbReference>
<evidence type="ECO:0000313" key="6">
    <source>
        <dbReference type="EMBL" id="CAE8653718.1"/>
    </source>
</evidence>
<evidence type="ECO:0000256" key="1">
    <source>
        <dbReference type="ARBA" id="ARBA00022857"/>
    </source>
</evidence>
<evidence type="ECO:0008006" key="8">
    <source>
        <dbReference type="Google" id="ProtNLM"/>
    </source>
</evidence>
<evidence type="ECO:0000256" key="2">
    <source>
        <dbReference type="ARBA" id="ARBA00023002"/>
    </source>
</evidence>
<dbReference type="SUPFAM" id="SSF69075">
    <property type="entry name" value="Glutamyl tRNA-reductase dimerization domain"/>
    <property type="match status" value="1"/>
</dbReference>
<evidence type="ECO:0000259" key="4">
    <source>
        <dbReference type="Pfam" id="PF00745"/>
    </source>
</evidence>
<feature type="non-terminal residue" evidence="6">
    <location>
        <position position="1"/>
    </location>
</feature>
<keyword evidence="1" id="KW-0521">NADP</keyword>
<gene>
    <name evidence="6" type="ORF">PGLA2088_LOCUS10576</name>
</gene>
<dbReference type="Gene3D" id="3.30.460.30">
    <property type="entry name" value="Glutamyl-tRNA reductase, N-terminal domain"/>
    <property type="match status" value="1"/>
</dbReference>
<dbReference type="InterPro" id="IPR036343">
    <property type="entry name" value="GluRdtase_N_sf"/>
</dbReference>
<feature type="domain" description="Glutamyl-tRNA reductase N-terminal" evidence="5">
    <location>
        <begin position="109"/>
        <end position="240"/>
    </location>
</feature>
<comment type="caution">
    <text evidence="6">The sequence shown here is derived from an EMBL/GenBank/DDBJ whole genome shotgun (WGS) entry which is preliminary data.</text>
</comment>
<dbReference type="Proteomes" id="UP000626109">
    <property type="component" value="Unassembled WGS sequence"/>
</dbReference>
<keyword evidence="3" id="KW-0627">Porphyrin biosynthesis</keyword>
<dbReference type="SUPFAM" id="SSF69742">
    <property type="entry name" value="Glutamyl tRNA-reductase catalytic, N-terminal domain"/>
    <property type="match status" value="1"/>
</dbReference>
<evidence type="ECO:0000313" key="7">
    <source>
        <dbReference type="Proteomes" id="UP000626109"/>
    </source>
</evidence>
<reference evidence="6" key="1">
    <citation type="submission" date="2021-02" db="EMBL/GenBank/DDBJ databases">
        <authorList>
            <person name="Dougan E. K."/>
            <person name="Rhodes N."/>
            <person name="Thang M."/>
            <person name="Chan C."/>
        </authorList>
    </citation>
    <scope>NUCLEOTIDE SEQUENCE</scope>
</reference>
<name>A0A813IM99_POLGL</name>
<dbReference type="GO" id="GO:0008883">
    <property type="term" value="F:glutamyl-tRNA reductase activity"/>
    <property type="evidence" value="ECO:0007669"/>
    <property type="project" value="InterPro"/>
</dbReference>
<dbReference type="GO" id="GO:0006779">
    <property type="term" value="P:porphyrin-containing compound biosynthetic process"/>
    <property type="evidence" value="ECO:0007669"/>
    <property type="project" value="UniProtKB-KW"/>
</dbReference>
<protein>
    <recommendedName>
        <fullName evidence="8">Glutamyl-tRNA reductase</fullName>
    </recommendedName>
</protein>
<dbReference type="PANTHER" id="PTHR43120:SF1">
    <property type="entry name" value="GLUTAMYL-TRNA REDUCTASE 1, CHLOROPLASTIC"/>
    <property type="match status" value="1"/>
</dbReference>
<dbReference type="InterPro" id="IPR036453">
    <property type="entry name" value="GluRdtase_dimer_dom_sf"/>
</dbReference>
<sequence length="537" mass="58583">VDELLCALVSSIHGLREESALAGCFHEGATKSELRKHVGRIDQDVQQWVGRLSKDLPRDLDDGCDAELLLNTIQEVHIFAFRRDVEDPSWSEDSCSRYAQALLRYSAETSQGEPLITEAVCLCVHGRAEFYIAASETRRLAAIECFDKFARSGCGATLEVEDRRLFTKSGREATRHLFEVSAGLQSQVPGEVQVLFQVKACYDRTVADRVAAAEGTGDAKTIVKMLNAAVRAGKLVRSQTRISKGAVSASAAAVELMGARAIGALGRPSVSSACVVGEGQAARLLLIHLAKQHPDLRIHLACSTAEAAEGIILEAKKAFAGAGSAVAVRIAELPELRCDALLLALEMQMSAAVRSESVAALDQTLRQLDSSRRMLLIDTSDIPVWSVERASDWPFVCAHGSSDVQSVLAKNIVARENEAWFARDLLSQQIDDFQVWLCAQGGFPYLAALQARGEAIRQNETDKMALKLKGLKEQDREALDVMTKAIVTRLLSPVMDSMRGPEDTTHDKRDKIAGLRDIFVLKPHPNRKPQLPPPANQ</sequence>
<dbReference type="EMBL" id="CAJNNW010011878">
    <property type="protein sequence ID" value="CAE8653718.1"/>
    <property type="molecule type" value="Genomic_DNA"/>
</dbReference>
<dbReference type="HAMAP" id="MF_00087">
    <property type="entry name" value="Glu_tRNA_reductase"/>
    <property type="match status" value="1"/>
</dbReference>
<dbReference type="InterPro" id="IPR000343">
    <property type="entry name" value="4pyrrol_synth_GluRdtase"/>
</dbReference>
<dbReference type="InterPro" id="IPR015895">
    <property type="entry name" value="4pyrrol_synth_GluRdtase_N"/>
</dbReference>
<dbReference type="GO" id="GO:0050661">
    <property type="term" value="F:NADP binding"/>
    <property type="evidence" value="ECO:0007669"/>
    <property type="project" value="InterPro"/>
</dbReference>
<dbReference type="AlphaFoldDB" id="A0A813IM99"/>
<proteinExistence type="inferred from homology"/>
<dbReference type="PANTHER" id="PTHR43120">
    <property type="entry name" value="GLUTAMYL-TRNA REDUCTASE 1, CHLOROPLASTIC"/>
    <property type="match status" value="1"/>
</dbReference>
<feature type="domain" description="Tetrapyrrole biosynthesis glutamyl-tRNA reductase dimerisation" evidence="4">
    <location>
        <begin position="422"/>
        <end position="519"/>
    </location>
</feature>